<dbReference type="PANTHER" id="PTHR10110">
    <property type="entry name" value="SODIUM/HYDROGEN EXCHANGER"/>
    <property type="match status" value="1"/>
</dbReference>
<comment type="caution">
    <text evidence="10">Lacks conserved residue(s) required for the propagation of feature annotation.</text>
</comment>
<evidence type="ECO:0000256" key="2">
    <source>
        <dbReference type="ARBA" id="ARBA00022448"/>
    </source>
</evidence>
<feature type="domain" description="Cation/H+ exchanger transmembrane" evidence="11">
    <location>
        <begin position="13"/>
        <end position="397"/>
    </location>
</feature>
<comment type="similarity">
    <text evidence="10">Belongs to the monovalent cation:proton antiporter 1 (CPA1) transporter (TC 2.A.36) family.</text>
</comment>
<keyword evidence="4 10" id="KW-0812">Transmembrane</keyword>
<evidence type="ECO:0000256" key="8">
    <source>
        <dbReference type="ARBA" id="ARBA00023136"/>
    </source>
</evidence>
<keyword evidence="2 10" id="KW-0813">Transport</keyword>
<evidence type="ECO:0000256" key="1">
    <source>
        <dbReference type="ARBA" id="ARBA00004651"/>
    </source>
</evidence>
<feature type="transmembrane region" description="Helical" evidence="10">
    <location>
        <begin position="303"/>
        <end position="324"/>
    </location>
</feature>
<dbReference type="OrthoDB" id="57886at2"/>
<feature type="transmembrane region" description="Helical" evidence="10">
    <location>
        <begin position="336"/>
        <end position="360"/>
    </location>
</feature>
<keyword evidence="7 10" id="KW-0406">Ion transport</keyword>
<keyword evidence="9 10" id="KW-0739">Sodium transport</keyword>
<evidence type="ECO:0000256" key="5">
    <source>
        <dbReference type="ARBA" id="ARBA00022989"/>
    </source>
</evidence>
<keyword evidence="5 10" id="KW-1133">Transmembrane helix</keyword>
<dbReference type="InterPro" id="IPR004705">
    <property type="entry name" value="Cation/H_exchanger_CPA1_bac"/>
</dbReference>
<dbReference type="Gene3D" id="6.10.140.1330">
    <property type="match status" value="1"/>
</dbReference>
<dbReference type="EMBL" id="FNVU01000014">
    <property type="protein sequence ID" value="SEG83476.1"/>
    <property type="molecule type" value="Genomic_DNA"/>
</dbReference>
<dbReference type="GO" id="GO:0015385">
    <property type="term" value="F:sodium:proton antiporter activity"/>
    <property type="evidence" value="ECO:0007669"/>
    <property type="project" value="InterPro"/>
</dbReference>
<keyword evidence="8 10" id="KW-0472">Membrane</keyword>
<comment type="subcellular location">
    <subcellularLocation>
        <location evidence="1 10">Cell membrane</location>
        <topology evidence="1 10">Multi-pass membrane protein</topology>
    </subcellularLocation>
</comment>
<proteinExistence type="inferred from homology"/>
<evidence type="ECO:0000259" key="11">
    <source>
        <dbReference type="Pfam" id="PF00999"/>
    </source>
</evidence>
<evidence type="ECO:0000256" key="7">
    <source>
        <dbReference type="ARBA" id="ARBA00023065"/>
    </source>
</evidence>
<dbReference type="GO" id="GO:0015386">
    <property type="term" value="F:potassium:proton antiporter activity"/>
    <property type="evidence" value="ECO:0007669"/>
    <property type="project" value="TreeGrafter"/>
</dbReference>
<evidence type="ECO:0000256" key="4">
    <source>
        <dbReference type="ARBA" id="ARBA00022692"/>
    </source>
</evidence>
<evidence type="ECO:0000256" key="6">
    <source>
        <dbReference type="ARBA" id="ARBA00023053"/>
    </source>
</evidence>
<dbReference type="NCBIfam" id="TIGR00831">
    <property type="entry name" value="a_cpa1"/>
    <property type="match status" value="1"/>
</dbReference>
<dbReference type="InterPro" id="IPR006153">
    <property type="entry name" value="Cation/H_exchanger_TM"/>
</dbReference>
<evidence type="ECO:0000313" key="12">
    <source>
        <dbReference type="EMBL" id="SEG83476.1"/>
    </source>
</evidence>
<evidence type="ECO:0000256" key="10">
    <source>
        <dbReference type="RuleBase" id="RU366002"/>
    </source>
</evidence>
<keyword evidence="13" id="KW-1185">Reference proteome</keyword>
<protein>
    <submittedName>
        <fullName evidence="12">Sodium/proton antiporter, CPA1 family</fullName>
    </submittedName>
</protein>
<dbReference type="Proteomes" id="UP000236754">
    <property type="component" value="Unassembled WGS sequence"/>
</dbReference>
<feature type="transmembrane region" description="Helical" evidence="10">
    <location>
        <begin position="372"/>
        <end position="396"/>
    </location>
</feature>
<dbReference type="RefSeq" id="WP_103888787.1">
    <property type="nucleotide sequence ID" value="NZ_FNVU01000014.1"/>
</dbReference>
<dbReference type="GO" id="GO:0051453">
    <property type="term" value="P:regulation of intracellular pH"/>
    <property type="evidence" value="ECO:0007669"/>
    <property type="project" value="TreeGrafter"/>
</dbReference>
<dbReference type="PANTHER" id="PTHR10110:SF86">
    <property type="entry name" value="SODIUM_HYDROGEN EXCHANGER 7"/>
    <property type="match status" value="1"/>
</dbReference>
<accession>A0A1H6DFV2</accession>
<dbReference type="AlphaFoldDB" id="A0A1H6DFV2"/>
<feature type="transmembrane region" description="Helical" evidence="10">
    <location>
        <begin position="183"/>
        <end position="203"/>
    </location>
</feature>
<gene>
    <name evidence="12" type="ORF">SAMN05216223_11487</name>
</gene>
<keyword evidence="6 10" id="KW-0915">Sodium</keyword>
<comment type="function">
    <text evidence="10">Na(+)/H(+) antiporter that extrudes sodium in exchange for external protons.</text>
</comment>
<feature type="transmembrane region" description="Helical" evidence="10">
    <location>
        <begin position="78"/>
        <end position="105"/>
    </location>
</feature>
<reference evidence="12 13" key="1">
    <citation type="submission" date="2016-10" db="EMBL/GenBank/DDBJ databases">
        <authorList>
            <person name="de Groot N.N."/>
        </authorList>
    </citation>
    <scope>NUCLEOTIDE SEQUENCE [LARGE SCALE GENOMIC DNA]</scope>
    <source>
        <strain evidence="12 13">CGMCC 4.2023</strain>
    </source>
</reference>
<dbReference type="GO" id="GO:0098719">
    <property type="term" value="P:sodium ion import across plasma membrane"/>
    <property type="evidence" value="ECO:0007669"/>
    <property type="project" value="TreeGrafter"/>
</dbReference>
<organism evidence="12 13">
    <name type="scientific">Actinacidiphila yanglinensis</name>
    <dbReference type="NCBI Taxonomy" id="310779"/>
    <lineage>
        <taxon>Bacteria</taxon>
        <taxon>Bacillati</taxon>
        <taxon>Actinomycetota</taxon>
        <taxon>Actinomycetes</taxon>
        <taxon>Kitasatosporales</taxon>
        <taxon>Streptomycetaceae</taxon>
        <taxon>Actinacidiphila</taxon>
    </lineage>
</organism>
<dbReference type="InterPro" id="IPR018422">
    <property type="entry name" value="Cation/H_exchanger_CPA1"/>
</dbReference>
<evidence type="ECO:0000256" key="9">
    <source>
        <dbReference type="ARBA" id="ARBA00023201"/>
    </source>
</evidence>
<dbReference type="Pfam" id="PF00999">
    <property type="entry name" value="Na_H_Exchanger"/>
    <property type="match status" value="1"/>
</dbReference>
<evidence type="ECO:0000313" key="13">
    <source>
        <dbReference type="Proteomes" id="UP000236754"/>
    </source>
</evidence>
<name>A0A1H6DFV2_9ACTN</name>
<dbReference type="GO" id="GO:0005886">
    <property type="term" value="C:plasma membrane"/>
    <property type="evidence" value="ECO:0007669"/>
    <property type="project" value="UniProtKB-SubCell"/>
</dbReference>
<keyword evidence="3 10" id="KW-1003">Cell membrane</keyword>
<feature type="transmembrane region" description="Helical" evidence="10">
    <location>
        <begin position="263"/>
        <end position="283"/>
    </location>
</feature>
<sequence>MRAVGSILFLVVLATAVATFARRWRIPAPSLLVIAGLGVALIPGTPALHIAPDTIALVVLPPLLYASAEELSLRDLRLVWRPVTVLAFGLVLASAAAVGALAVALTPLPPSMAFVLGAVLASTDPVAVTALGRRLSLPGRVQVLVQAESLFNDATSLVLFKVAVGVAVASTTVHWPLAGGEFVLLAGGGTVVGALLAWLVALIRRRTTDPVLDTVIALVTPYAAYVLAESARTSGVTAVVVAGVLLGRSGHRLSDARIRLQVQAVYAVVVFLLESVVFSIIGLELPTLVRDLPDGTGWWPLQALAIAVALLGIRVLWMLLLPAAGGPAGHRPSWRVAAVVTWAGTRGVMPLAAALSIPLTATAGRALPGRELVLVLTTAVVVLTLVVQGLTLAPLVNRSGIALEPEHTAQEEATARDALTRAALTHLDHLTGLETLPEIVLHRMQHHLTARLDDGAGDPRTASTDATYRDLRLEIIALQNTELRRLYDDHRISDTTRRRLQNDLDREESALGGR</sequence>
<keyword evidence="10" id="KW-0050">Antiport</keyword>
<evidence type="ECO:0000256" key="3">
    <source>
        <dbReference type="ARBA" id="ARBA00022475"/>
    </source>
</evidence>
<feature type="transmembrane region" description="Helical" evidence="10">
    <location>
        <begin position="158"/>
        <end position="177"/>
    </location>
</feature>